<dbReference type="Gene3D" id="3.90.550.10">
    <property type="entry name" value="Spore Coat Polysaccharide Biosynthesis Protein SpsA, Chain A"/>
    <property type="match status" value="1"/>
</dbReference>
<dbReference type="STRING" id="32040.SAMN04489710_10317"/>
<evidence type="ECO:0000256" key="4">
    <source>
        <dbReference type="ARBA" id="ARBA00022985"/>
    </source>
</evidence>
<dbReference type="PANTHER" id="PTHR42866:SF2">
    <property type="entry name" value="3-DEOXY-MANNO-OCTULOSONATE CYTIDYLYLTRANSFERASE, MITOCHONDRIAL"/>
    <property type="match status" value="1"/>
</dbReference>
<dbReference type="EMBL" id="FOMQ01000003">
    <property type="protein sequence ID" value="SFD51768.1"/>
    <property type="molecule type" value="Genomic_DNA"/>
</dbReference>
<dbReference type="GO" id="GO:0005829">
    <property type="term" value="C:cytosol"/>
    <property type="evidence" value="ECO:0007669"/>
    <property type="project" value="TreeGrafter"/>
</dbReference>
<accession>A0A1I1T3S3</accession>
<comment type="pathway">
    <text evidence="5">Nucleotide-sugar biosynthesis; CMP-3-deoxy-D-manno-octulosonate biosynthesis; CMP-3-deoxy-D-manno-octulosonate from 3-deoxy-D-manno-octulosonate and CTP: step 1/1.</text>
</comment>
<dbReference type="SUPFAM" id="SSF53448">
    <property type="entry name" value="Nucleotide-diphospho-sugar transferases"/>
    <property type="match status" value="1"/>
</dbReference>
<dbReference type="Proteomes" id="UP000199517">
    <property type="component" value="Unassembled WGS sequence"/>
</dbReference>
<dbReference type="EC" id="2.7.7.38" evidence="5"/>
<dbReference type="GO" id="GO:0009103">
    <property type="term" value="P:lipopolysaccharide biosynthetic process"/>
    <property type="evidence" value="ECO:0007669"/>
    <property type="project" value="UniProtKB-UniRule"/>
</dbReference>
<dbReference type="RefSeq" id="WP_092950147.1">
    <property type="nucleotide sequence ID" value="NZ_FOMQ01000003.1"/>
</dbReference>
<keyword evidence="7" id="KW-1185">Reference proteome</keyword>
<comment type="similarity">
    <text evidence="5">Belongs to the KdsB family.</text>
</comment>
<keyword evidence="4 5" id="KW-0448">Lipopolysaccharide biosynthesis</keyword>
<evidence type="ECO:0000313" key="7">
    <source>
        <dbReference type="Proteomes" id="UP000199517"/>
    </source>
</evidence>
<keyword evidence="2 5" id="KW-0808">Transferase</keyword>
<gene>
    <name evidence="5" type="primary">kdsB</name>
    <name evidence="6" type="ORF">SAMN04489710_10317</name>
</gene>
<dbReference type="InterPro" id="IPR004528">
    <property type="entry name" value="KdsB"/>
</dbReference>
<organism evidence="6 7">
    <name type="scientific">Paracidovorax konjaci</name>
    <dbReference type="NCBI Taxonomy" id="32040"/>
    <lineage>
        <taxon>Bacteria</taxon>
        <taxon>Pseudomonadati</taxon>
        <taxon>Pseudomonadota</taxon>
        <taxon>Betaproteobacteria</taxon>
        <taxon>Burkholderiales</taxon>
        <taxon>Comamonadaceae</taxon>
        <taxon>Paracidovorax</taxon>
    </lineage>
</organism>
<name>A0A1I1T3S3_9BURK</name>
<dbReference type="OrthoDB" id="9815559at2"/>
<dbReference type="InterPro" id="IPR003329">
    <property type="entry name" value="Cytidylyl_trans"/>
</dbReference>
<comment type="subcellular location">
    <subcellularLocation>
        <location evidence="5">Cytoplasm</location>
    </subcellularLocation>
    <subcellularLocation>
        <location evidence="1">Membrane</location>
    </subcellularLocation>
</comment>
<dbReference type="PANTHER" id="PTHR42866">
    <property type="entry name" value="3-DEOXY-MANNO-OCTULOSONATE CYTIDYLYLTRANSFERASE"/>
    <property type="match status" value="1"/>
</dbReference>
<dbReference type="NCBIfam" id="TIGR00466">
    <property type="entry name" value="kdsB"/>
    <property type="match status" value="1"/>
</dbReference>
<evidence type="ECO:0000256" key="3">
    <source>
        <dbReference type="ARBA" id="ARBA00022695"/>
    </source>
</evidence>
<dbReference type="FunFam" id="3.90.550.10:FF:000011">
    <property type="entry name" value="3-deoxy-manno-octulosonate cytidylyltransferase"/>
    <property type="match status" value="1"/>
</dbReference>
<dbReference type="AlphaFoldDB" id="A0A1I1T3S3"/>
<protein>
    <recommendedName>
        <fullName evidence="5">3-deoxy-manno-octulosonate cytidylyltransferase</fullName>
        <ecNumber evidence="5">2.7.7.38</ecNumber>
    </recommendedName>
    <alternativeName>
        <fullName evidence="5">CMP-2-keto-3-deoxyoctulosonic acid synthase</fullName>
        <shortName evidence="5">CKS</shortName>
        <shortName evidence="5">CMP-KDO synthase</shortName>
    </alternativeName>
</protein>
<keyword evidence="3 5" id="KW-0548">Nucleotidyltransferase</keyword>
<reference evidence="7" key="1">
    <citation type="submission" date="2016-10" db="EMBL/GenBank/DDBJ databases">
        <authorList>
            <person name="Varghese N."/>
            <person name="Submissions S."/>
        </authorList>
    </citation>
    <scope>NUCLEOTIDE SEQUENCE [LARGE SCALE GENOMIC DNA]</scope>
    <source>
        <strain evidence="7">DSM 7481</strain>
    </source>
</reference>
<dbReference type="HAMAP" id="MF_00057">
    <property type="entry name" value="KdsB"/>
    <property type="match status" value="1"/>
</dbReference>
<sequence length="265" mass="27648">MSAAAALPAPAFTVLIPARLSSTRLPDKPLADIGGVPMVVRVAQRASQSQAARVVVAADHPRILEACAAHGVQAVATRADHPSGSDRLAEACTQLGLADDDIVVNVQGDEPLIDPALIDAVAALLPARPDAAMGTAAHAIHTLADYANPNVVKVVLDARGLAHYFSRAPIPHARDHAGADWWNAGHAGVPPGYAPLRHVGIYSYRAAFLRAFPTLAPAPTEALEALEQLRALWHGHRIAVHVTDSAPGPGVDTPADLARVRELLG</sequence>
<proteinExistence type="inferred from homology"/>
<dbReference type="GO" id="GO:0016020">
    <property type="term" value="C:membrane"/>
    <property type="evidence" value="ECO:0007669"/>
    <property type="project" value="UniProtKB-SubCell"/>
</dbReference>
<evidence type="ECO:0000256" key="5">
    <source>
        <dbReference type="HAMAP-Rule" id="MF_00057"/>
    </source>
</evidence>
<dbReference type="Pfam" id="PF02348">
    <property type="entry name" value="CTP_transf_3"/>
    <property type="match status" value="1"/>
</dbReference>
<evidence type="ECO:0000256" key="1">
    <source>
        <dbReference type="ARBA" id="ARBA00004370"/>
    </source>
</evidence>
<dbReference type="NCBIfam" id="NF003952">
    <property type="entry name" value="PRK05450.1-5"/>
    <property type="match status" value="1"/>
</dbReference>
<dbReference type="UniPathway" id="UPA00358">
    <property type="reaction ID" value="UER00476"/>
</dbReference>
<evidence type="ECO:0000256" key="2">
    <source>
        <dbReference type="ARBA" id="ARBA00022679"/>
    </source>
</evidence>
<dbReference type="GO" id="GO:0008690">
    <property type="term" value="F:3-deoxy-manno-octulosonate cytidylyltransferase activity"/>
    <property type="evidence" value="ECO:0007669"/>
    <property type="project" value="UniProtKB-UniRule"/>
</dbReference>
<dbReference type="CDD" id="cd02517">
    <property type="entry name" value="CMP-KDO-Synthetase"/>
    <property type="match status" value="1"/>
</dbReference>
<keyword evidence="5" id="KW-0963">Cytoplasm</keyword>
<dbReference type="GO" id="GO:0033468">
    <property type="term" value="P:CMP-keto-3-deoxy-D-manno-octulosonic acid biosynthetic process"/>
    <property type="evidence" value="ECO:0007669"/>
    <property type="project" value="UniProtKB-UniRule"/>
</dbReference>
<comment type="function">
    <text evidence="5">Activates KDO (a required 8-carbon sugar) for incorporation into bacterial lipopolysaccharide in Gram-negative bacteria.</text>
</comment>
<comment type="catalytic activity">
    <reaction evidence="5">
        <text>3-deoxy-alpha-D-manno-oct-2-ulosonate + CTP = CMP-3-deoxy-beta-D-manno-octulosonate + diphosphate</text>
        <dbReference type="Rhea" id="RHEA:23448"/>
        <dbReference type="ChEBI" id="CHEBI:33019"/>
        <dbReference type="ChEBI" id="CHEBI:37563"/>
        <dbReference type="ChEBI" id="CHEBI:85986"/>
        <dbReference type="ChEBI" id="CHEBI:85987"/>
        <dbReference type="EC" id="2.7.7.38"/>
    </reaction>
</comment>
<evidence type="ECO:0000313" key="6">
    <source>
        <dbReference type="EMBL" id="SFD51768.1"/>
    </source>
</evidence>
<dbReference type="NCBIfam" id="NF009905">
    <property type="entry name" value="PRK13368.1"/>
    <property type="match status" value="1"/>
</dbReference>
<dbReference type="InterPro" id="IPR029044">
    <property type="entry name" value="Nucleotide-diphossugar_trans"/>
</dbReference>